<name>A0A2R6XGC4_MARPO</name>
<proteinExistence type="predicted"/>
<evidence type="ECO:0000313" key="4">
    <source>
        <dbReference type="EMBL" id="PTQ45160.1"/>
    </source>
</evidence>
<dbReference type="EMBL" id="KZ772688">
    <property type="protein sequence ID" value="PTQ45160.1"/>
    <property type="molecule type" value="Genomic_DNA"/>
</dbReference>
<organism evidence="4 5">
    <name type="scientific">Marchantia polymorpha</name>
    <name type="common">Common liverwort</name>
    <name type="synonym">Marchantia aquatica</name>
    <dbReference type="NCBI Taxonomy" id="3197"/>
    <lineage>
        <taxon>Eukaryota</taxon>
        <taxon>Viridiplantae</taxon>
        <taxon>Streptophyta</taxon>
        <taxon>Embryophyta</taxon>
        <taxon>Marchantiophyta</taxon>
        <taxon>Marchantiopsida</taxon>
        <taxon>Marchantiidae</taxon>
        <taxon>Marchantiales</taxon>
        <taxon>Marchantiaceae</taxon>
        <taxon>Marchantia</taxon>
    </lineage>
</organism>
<evidence type="ECO:0000256" key="2">
    <source>
        <dbReference type="ARBA" id="ARBA00023242"/>
    </source>
</evidence>
<dbReference type="InterPro" id="IPR036600">
    <property type="entry name" value="PAH_sf"/>
</dbReference>
<evidence type="ECO:0000256" key="1">
    <source>
        <dbReference type="ARBA" id="ARBA00004123"/>
    </source>
</evidence>
<dbReference type="GO" id="GO:0006355">
    <property type="term" value="P:regulation of DNA-templated transcription"/>
    <property type="evidence" value="ECO:0007669"/>
    <property type="project" value="InterPro"/>
</dbReference>
<dbReference type="Gramene" id="Mp6g11610.1">
    <property type="protein sequence ID" value="Mp6g11610.1.cds1"/>
    <property type="gene ID" value="Mp6g11610"/>
</dbReference>
<dbReference type="OrthoDB" id="10265969at2759"/>
<accession>A0A2R6XGC4</accession>
<reference evidence="5" key="1">
    <citation type="journal article" date="2017" name="Cell">
        <title>Insights into land plant evolution garnered from the Marchantia polymorpha genome.</title>
        <authorList>
            <person name="Bowman J.L."/>
            <person name="Kohchi T."/>
            <person name="Yamato K.T."/>
            <person name="Jenkins J."/>
            <person name="Shu S."/>
            <person name="Ishizaki K."/>
            <person name="Yamaoka S."/>
            <person name="Nishihama R."/>
            <person name="Nakamura Y."/>
            <person name="Berger F."/>
            <person name="Adam C."/>
            <person name="Aki S.S."/>
            <person name="Althoff F."/>
            <person name="Araki T."/>
            <person name="Arteaga-Vazquez M.A."/>
            <person name="Balasubrmanian S."/>
            <person name="Barry K."/>
            <person name="Bauer D."/>
            <person name="Boehm C.R."/>
            <person name="Briginshaw L."/>
            <person name="Caballero-Perez J."/>
            <person name="Catarino B."/>
            <person name="Chen F."/>
            <person name="Chiyoda S."/>
            <person name="Chovatia M."/>
            <person name="Davies K.M."/>
            <person name="Delmans M."/>
            <person name="Demura T."/>
            <person name="Dierschke T."/>
            <person name="Dolan L."/>
            <person name="Dorantes-Acosta A.E."/>
            <person name="Eklund D.M."/>
            <person name="Florent S.N."/>
            <person name="Flores-Sandoval E."/>
            <person name="Fujiyama A."/>
            <person name="Fukuzawa H."/>
            <person name="Galik B."/>
            <person name="Grimanelli D."/>
            <person name="Grimwood J."/>
            <person name="Grossniklaus U."/>
            <person name="Hamada T."/>
            <person name="Haseloff J."/>
            <person name="Hetherington A.J."/>
            <person name="Higo A."/>
            <person name="Hirakawa Y."/>
            <person name="Hundley H.N."/>
            <person name="Ikeda Y."/>
            <person name="Inoue K."/>
            <person name="Inoue S.I."/>
            <person name="Ishida S."/>
            <person name="Jia Q."/>
            <person name="Kakita M."/>
            <person name="Kanazawa T."/>
            <person name="Kawai Y."/>
            <person name="Kawashima T."/>
            <person name="Kennedy M."/>
            <person name="Kinose K."/>
            <person name="Kinoshita T."/>
            <person name="Kohara Y."/>
            <person name="Koide E."/>
            <person name="Komatsu K."/>
            <person name="Kopischke S."/>
            <person name="Kubo M."/>
            <person name="Kyozuka J."/>
            <person name="Lagercrantz U."/>
            <person name="Lin S.S."/>
            <person name="Lindquist E."/>
            <person name="Lipzen A.M."/>
            <person name="Lu C.W."/>
            <person name="De Luna E."/>
            <person name="Martienssen R.A."/>
            <person name="Minamino N."/>
            <person name="Mizutani M."/>
            <person name="Mizutani M."/>
            <person name="Mochizuki N."/>
            <person name="Monte I."/>
            <person name="Mosher R."/>
            <person name="Nagasaki H."/>
            <person name="Nakagami H."/>
            <person name="Naramoto S."/>
            <person name="Nishitani K."/>
            <person name="Ohtani M."/>
            <person name="Okamoto T."/>
            <person name="Okumura M."/>
            <person name="Phillips J."/>
            <person name="Pollak B."/>
            <person name="Reinders A."/>
            <person name="Rovekamp M."/>
            <person name="Sano R."/>
            <person name="Sawa S."/>
            <person name="Schmid M.W."/>
            <person name="Shirakawa M."/>
            <person name="Solano R."/>
            <person name="Spunde A."/>
            <person name="Suetsugu N."/>
            <person name="Sugano S."/>
            <person name="Sugiyama A."/>
            <person name="Sun R."/>
            <person name="Suzuki Y."/>
            <person name="Takenaka M."/>
            <person name="Takezawa D."/>
            <person name="Tomogane H."/>
            <person name="Tsuzuki M."/>
            <person name="Ueda T."/>
            <person name="Umeda M."/>
            <person name="Ward J.M."/>
            <person name="Watanabe Y."/>
            <person name="Yazaki K."/>
            <person name="Yokoyama R."/>
            <person name="Yoshitake Y."/>
            <person name="Yotsui I."/>
            <person name="Zachgo S."/>
            <person name="Schmutz J."/>
        </authorList>
    </citation>
    <scope>NUCLEOTIDE SEQUENCE [LARGE SCALE GENOMIC DNA]</scope>
    <source>
        <strain evidence="5">Tak-1</strain>
    </source>
</reference>
<protein>
    <submittedName>
        <fullName evidence="4">Uncharacterized protein</fullName>
    </submittedName>
</protein>
<dbReference type="Proteomes" id="UP000244005">
    <property type="component" value="Unassembled WGS sequence"/>
</dbReference>
<keyword evidence="2 3" id="KW-0539">Nucleus</keyword>
<dbReference type="PROSITE" id="PS51477">
    <property type="entry name" value="PAH"/>
    <property type="match status" value="1"/>
</dbReference>
<comment type="subcellular location">
    <subcellularLocation>
        <location evidence="1 3">Nucleus</location>
    </subcellularLocation>
</comment>
<dbReference type="GO" id="GO:0005634">
    <property type="term" value="C:nucleus"/>
    <property type="evidence" value="ECO:0007669"/>
    <property type="project" value="UniProtKB-SubCell"/>
</dbReference>
<dbReference type="Gene3D" id="1.20.1160.11">
    <property type="entry name" value="Paired amphipathic helix"/>
    <property type="match status" value="1"/>
</dbReference>
<sequence length="105" mass="12465">MQRRALDWSGGRRRKIMVRRNCTCSDREAHMSFSRNFLSQVRLALDEGTFQNFLELLFSWKLGRVTTSQLVVNLKDIIRDHPNLLQELDLFLPSTSFNNRRRNPQ</sequence>
<dbReference type="InterPro" id="IPR003822">
    <property type="entry name" value="PAH"/>
</dbReference>
<dbReference type="Pfam" id="PF02671">
    <property type="entry name" value="PAH"/>
    <property type="match status" value="1"/>
</dbReference>
<keyword evidence="5" id="KW-1185">Reference proteome</keyword>
<evidence type="ECO:0000256" key="3">
    <source>
        <dbReference type="PROSITE-ProRule" id="PRU00810"/>
    </source>
</evidence>
<gene>
    <name evidence="4" type="ORF">MARPO_0016s0200</name>
</gene>
<evidence type="ECO:0000313" key="5">
    <source>
        <dbReference type="Proteomes" id="UP000244005"/>
    </source>
</evidence>
<dbReference type="AlphaFoldDB" id="A0A2R6XGC4"/>
<dbReference type="SUPFAM" id="SSF47762">
    <property type="entry name" value="PAH2 domain"/>
    <property type="match status" value="1"/>
</dbReference>